<sequence>MLFCMIHRIFPSADAVFPSGTCLIPSTYHVFPSGPGIILSGGFATDQNTYVGISLNWFF</sequence>
<protein>
    <submittedName>
        <fullName evidence="1">Uncharacterized protein</fullName>
    </submittedName>
</protein>
<evidence type="ECO:0000313" key="1">
    <source>
        <dbReference type="EMBL" id="QQT00867.1"/>
    </source>
</evidence>
<proteinExistence type="predicted"/>
<gene>
    <name evidence="1" type="ORF">I6J18_02800</name>
</gene>
<dbReference type="RefSeq" id="WP_201647859.1">
    <property type="nucleotide sequence ID" value="NZ_CP068053.1"/>
</dbReference>
<dbReference type="AlphaFoldDB" id="A0A974S0P7"/>
<dbReference type="KEGG" id="ppsr:I6J18_02800"/>
<dbReference type="EMBL" id="CP068053">
    <property type="protein sequence ID" value="QQT00867.1"/>
    <property type="molecule type" value="Genomic_DNA"/>
</dbReference>
<evidence type="ECO:0000313" key="2">
    <source>
        <dbReference type="Proteomes" id="UP000595254"/>
    </source>
</evidence>
<reference evidence="1 2" key="1">
    <citation type="submission" date="2021-01" db="EMBL/GenBank/DDBJ databases">
        <title>FDA dAtabase for Regulatory Grade micrObial Sequences (FDA-ARGOS): Supporting development and validation of Infectious Disease Dx tests.</title>
        <authorList>
            <person name="Nelson B."/>
            <person name="Plummer A."/>
            <person name="Tallon L."/>
            <person name="Sadzewicz L."/>
            <person name="Zhao X."/>
            <person name="Boylan J."/>
            <person name="Ott S."/>
            <person name="Bowen H."/>
            <person name="Vavikolanu K."/>
            <person name="Mehta A."/>
            <person name="Aluvathingal J."/>
            <person name="Nadendla S."/>
            <person name="Myers T."/>
            <person name="Yan Y."/>
            <person name="Sichtig H."/>
        </authorList>
    </citation>
    <scope>NUCLEOTIDE SEQUENCE [LARGE SCALE GENOMIC DNA]</scope>
    <source>
        <strain evidence="1 2">FDAARGOS_1161</strain>
    </source>
</reference>
<keyword evidence="2" id="KW-1185">Reference proteome</keyword>
<accession>A0A974S0P7</accession>
<dbReference type="Proteomes" id="UP000595254">
    <property type="component" value="Chromosome"/>
</dbReference>
<name>A0A974S0P7_PERPY</name>
<organism evidence="1 2">
    <name type="scientific">Peribacillus psychrosaccharolyticus</name>
    <name type="common">Bacillus psychrosaccharolyticus</name>
    <dbReference type="NCBI Taxonomy" id="1407"/>
    <lineage>
        <taxon>Bacteria</taxon>
        <taxon>Bacillati</taxon>
        <taxon>Bacillota</taxon>
        <taxon>Bacilli</taxon>
        <taxon>Bacillales</taxon>
        <taxon>Bacillaceae</taxon>
        <taxon>Peribacillus</taxon>
    </lineage>
</organism>